<protein>
    <submittedName>
        <fullName evidence="1">Uncharacterized protein</fullName>
    </submittedName>
</protein>
<keyword evidence="2" id="KW-1185">Reference proteome</keyword>
<dbReference type="Proteomes" id="UP000322667">
    <property type="component" value="Chromosome A13"/>
</dbReference>
<accession>A0A5D2MMW0</accession>
<gene>
    <name evidence="1" type="ORF">ES332_A13G213200v1</name>
</gene>
<reference evidence="1 2" key="1">
    <citation type="submission" date="2019-07" db="EMBL/GenBank/DDBJ databases">
        <title>WGS assembly of Gossypium tomentosum.</title>
        <authorList>
            <person name="Chen Z.J."/>
            <person name="Sreedasyam A."/>
            <person name="Ando A."/>
            <person name="Song Q."/>
            <person name="De L."/>
            <person name="Hulse-Kemp A."/>
            <person name="Ding M."/>
            <person name="Ye W."/>
            <person name="Kirkbride R."/>
            <person name="Jenkins J."/>
            <person name="Plott C."/>
            <person name="Lovell J."/>
            <person name="Lin Y.-M."/>
            <person name="Vaughn R."/>
            <person name="Liu B."/>
            <person name="Li W."/>
            <person name="Simpson S."/>
            <person name="Scheffler B."/>
            <person name="Saski C."/>
            <person name="Grover C."/>
            <person name="Hu G."/>
            <person name="Conover J."/>
            <person name="Carlson J."/>
            <person name="Shu S."/>
            <person name="Boston L."/>
            <person name="Williams M."/>
            <person name="Peterson D."/>
            <person name="Mcgee K."/>
            <person name="Jones D."/>
            <person name="Wendel J."/>
            <person name="Stelly D."/>
            <person name="Grimwood J."/>
            <person name="Schmutz J."/>
        </authorList>
    </citation>
    <scope>NUCLEOTIDE SEQUENCE [LARGE SCALE GENOMIC DNA]</scope>
    <source>
        <strain evidence="1">7179.01</strain>
    </source>
</reference>
<dbReference type="AlphaFoldDB" id="A0A5D2MMW0"/>
<evidence type="ECO:0000313" key="2">
    <source>
        <dbReference type="Proteomes" id="UP000322667"/>
    </source>
</evidence>
<dbReference type="EMBL" id="CM017622">
    <property type="protein sequence ID" value="TYH92857.1"/>
    <property type="molecule type" value="Genomic_DNA"/>
</dbReference>
<organism evidence="1 2">
    <name type="scientific">Gossypium tomentosum</name>
    <name type="common">Hawaiian cotton</name>
    <name type="synonym">Gossypium sandvicense</name>
    <dbReference type="NCBI Taxonomy" id="34277"/>
    <lineage>
        <taxon>Eukaryota</taxon>
        <taxon>Viridiplantae</taxon>
        <taxon>Streptophyta</taxon>
        <taxon>Embryophyta</taxon>
        <taxon>Tracheophyta</taxon>
        <taxon>Spermatophyta</taxon>
        <taxon>Magnoliopsida</taxon>
        <taxon>eudicotyledons</taxon>
        <taxon>Gunneridae</taxon>
        <taxon>Pentapetalae</taxon>
        <taxon>rosids</taxon>
        <taxon>malvids</taxon>
        <taxon>Malvales</taxon>
        <taxon>Malvaceae</taxon>
        <taxon>Malvoideae</taxon>
        <taxon>Gossypium</taxon>
    </lineage>
</organism>
<proteinExistence type="predicted"/>
<sequence>MNEGKCIRTKMYKKPTITQPTKSNIGPKSNVFIITTKDPSGEVSDCMVTSETKDHPAAKAFRWSHTL</sequence>
<name>A0A5D2MMW0_GOSTO</name>
<evidence type="ECO:0000313" key="1">
    <source>
        <dbReference type="EMBL" id="TYH92857.1"/>
    </source>
</evidence>